<keyword evidence="1" id="KW-0472">Membrane</keyword>
<dbReference type="AlphaFoldDB" id="A0A6I4ZZX9"/>
<evidence type="ECO:0000256" key="1">
    <source>
        <dbReference type="SAM" id="Phobius"/>
    </source>
</evidence>
<dbReference type="EMBL" id="WMEQ01000005">
    <property type="protein sequence ID" value="MYL33670.1"/>
    <property type="molecule type" value="Genomic_DNA"/>
</dbReference>
<reference evidence="2 3" key="1">
    <citation type="submission" date="2019-11" db="EMBL/GenBank/DDBJ databases">
        <title>Genome sequences of 17 halophilic strains isolated from different environments.</title>
        <authorList>
            <person name="Furrow R.E."/>
        </authorList>
    </citation>
    <scope>NUCLEOTIDE SEQUENCE [LARGE SCALE GENOMIC DNA]</scope>
    <source>
        <strain evidence="2 3">22514_16_FS</strain>
    </source>
</reference>
<proteinExistence type="predicted"/>
<protein>
    <submittedName>
        <fullName evidence="2">Uncharacterized protein</fullName>
    </submittedName>
</protein>
<evidence type="ECO:0000313" key="3">
    <source>
        <dbReference type="Proteomes" id="UP000468638"/>
    </source>
</evidence>
<name>A0A6I4ZZX9_9BACI</name>
<feature type="transmembrane region" description="Helical" evidence="1">
    <location>
        <begin position="50"/>
        <end position="69"/>
    </location>
</feature>
<dbReference type="OrthoDB" id="2691506at2"/>
<sequence length="432" mass="49773">MNIDEKLTHLKEAMNNSSLKDVTSDKQKISNYVFSKKQKRFSLFNNPKRTLQITSSIVGVIALCVLMVYTSIGGKNYFNPADPSEQPFVDPFVSKDKEKYQVVVVHSDSSKTDTEWNHLYKKQPIEEYVSNTRVLNKDSNKAQSLISRYTHEGEETSYPLAFVFNSKQMVYKTSNKGQLKTYLTSLHTPPTEKSPLGEYMLAGITLGQPFQKVVDTLGRTDDVFKPSEDQKQGPIMLFREKGSFAINVMLDDNQHTVNGIHVYVDQLKTEEWKEKVPSTKQESLKTFGNPQETKKYKCQDDSMCTIHKYNNMYVRFKANSDNIAYIEYLTPERQRQIQQRYLSKEKGKYYIVLIQGEASNEGISEWDDVMREQLSTKMTGYTSSRGPVGNFDFWFVNRYNVKRAPVAVVTDTEGMVFKAHTVEELKDFFEGK</sequence>
<keyword evidence="1" id="KW-1133">Transmembrane helix</keyword>
<organism evidence="2 3">
    <name type="scientific">Pontibacillus yanchengensis</name>
    <dbReference type="NCBI Taxonomy" id="462910"/>
    <lineage>
        <taxon>Bacteria</taxon>
        <taxon>Bacillati</taxon>
        <taxon>Bacillota</taxon>
        <taxon>Bacilli</taxon>
        <taxon>Bacillales</taxon>
        <taxon>Bacillaceae</taxon>
        <taxon>Pontibacillus</taxon>
    </lineage>
</organism>
<gene>
    <name evidence="2" type="ORF">GLW05_08680</name>
</gene>
<accession>A0A6I4ZZX9</accession>
<evidence type="ECO:0000313" key="2">
    <source>
        <dbReference type="EMBL" id="MYL33670.1"/>
    </source>
</evidence>
<dbReference type="RefSeq" id="WP_160850200.1">
    <property type="nucleotide sequence ID" value="NZ_WMEQ01000005.1"/>
</dbReference>
<comment type="caution">
    <text evidence="2">The sequence shown here is derived from an EMBL/GenBank/DDBJ whole genome shotgun (WGS) entry which is preliminary data.</text>
</comment>
<keyword evidence="1" id="KW-0812">Transmembrane</keyword>
<dbReference type="Proteomes" id="UP000468638">
    <property type="component" value="Unassembled WGS sequence"/>
</dbReference>